<evidence type="ECO:0000256" key="1">
    <source>
        <dbReference type="ARBA" id="ARBA00004141"/>
    </source>
</evidence>
<accession>X1IGS2</accession>
<evidence type="ECO:0000313" key="6">
    <source>
        <dbReference type="EMBL" id="GAH81596.1"/>
    </source>
</evidence>
<dbReference type="EMBL" id="BARU01039482">
    <property type="protein sequence ID" value="GAH81596.1"/>
    <property type="molecule type" value="Genomic_DNA"/>
</dbReference>
<dbReference type="AlphaFoldDB" id="X1IGS2"/>
<feature type="non-terminal residue" evidence="6">
    <location>
        <position position="1"/>
    </location>
</feature>
<dbReference type="PANTHER" id="PTHR43701">
    <property type="entry name" value="MEMBRANE TRANSPORTER PROTEIN MJ0441-RELATED"/>
    <property type="match status" value="1"/>
</dbReference>
<comment type="caution">
    <text evidence="6">The sequence shown here is derived from an EMBL/GenBank/DDBJ whole genome shotgun (WGS) entry which is preliminary data.</text>
</comment>
<dbReference type="Pfam" id="PF01925">
    <property type="entry name" value="TauE"/>
    <property type="match status" value="1"/>
</dbReference>
<evidence type="ECO:0000256" key="5">
    <source>
        <dbReference type="SAM" id="Phobius"/>
    </source>
</evidence>
<keyword evidence="2 5" id="KW-0812">Transmembrane</keyword>
<proteinExistence type="predicted"/>
<evidence type="ECO:0000256" key="2">
    <source>
        <dbReference type="ARBA" id="ARBA00022692"/>
    </source>
</evidence>
<evidence type="ECO:0000256" key="4">
    <source>
        <dbReference type="ARBA" id="ARBA00023136"/>
    </source>
</evidence>
<name>X1IGS2_9ZZZZ</name>
<reference evidence="6" key="1">
    <citation type="journal article" date="2014" name="Front. Microbiol.">
        <title>High frequency of phylogenetically diverse reductive dehalogenase-homologous genes in deep subseafloor sedimentary metagenomes.</title>
        <authorList>
            <person name="Kawai M."/>
            <person name="Futagami T."/>
            <person name="Toyoda A."/>
            <person name="Takaki Y."/>
            <person name="Nishi S."/>
            <person name="Hori S."/>
            <person name="Arai W."/>
            <person name="Tsubouchi T."/>
            <person name="Morono Y."/>
            <person name="Uchiyama I."/>
            <person name="Ito T."/>
            <person name="Fujiyama A."/>
            <person name="Inagaki F."/>
            <person name="Takami H."/>
        </authorList>
    </citation>
    <scope>NUCLEOTIDE SEQUENCE</scope>
    <source>
        <strain evidence="6">Expedition CK06-06</strain>
    </source>
</reference>
<comment type="subcellular location">
    <subcellularLocation>
        <location evidence="1">Membrane</location>
        <topology evidence="1">Multi-pass membrane protein</topology>
    </subcellularLocation>
</comment>
<keyword evidence="4 5" id="KW-0472">Membrane</keyword>
<dbReference type="PANTHER" id="PTHR43701:SF2">
    <property type="entry name" value="MEMBRANE TRANSPORTER PROTEIN YJNA-RELATED"/>
    <property type="match status" value="1"/>
</dbReference>
<evidence type="ECO:0008006" key="7">
    <source>
        <dbReference type="Google" id="ProtNLM"/>
    </source>
</evidence>
<gene>
    <name evidence="6" type="ORF">S03H2_61192</name>
</gene>
<evidence type="ECO:0000256" key="3">
    <source>
        <dbReference type="ARBA" id="ARBA00022989"/>
    </source>
</evidence>
<dbReference type="InterPro" id="IPR002781">
    <property type="entry name" value="TM_pro_TauE-like"/>
</dbReference>
<sequence length="107" mass="11678">IPVKEKIINKVEIKESQKDKPWWLHTVLYRELEDKRGTKFEYKAKLLPGVLIATGGGFIGSLLGLGGGVIYVPILTMGLGLPAAVATATSTFTIQQIFPLDTPNINK</sequence>
<keyword evidence="3 5" id="KW-1133">Transmembrane helix</keyword>
<organism evidence="6">
    <name type="scientific">marine sediment metagenome</name>
    <dbReference type="NCBI Taxonomy" id="412755"/>
    <lineage>
        <taxon>unclassified sequences</taxon>
        <taxon>metagenomes</taxon>
        <taxon>ecological metagenomes</taxon>
    </lineage>
</organism>
<feature type="transmembrane region" description="Helical" evidence="5">
    <location>
        <begin position="46"/>
        <end position="72"/>
    </location>
</feature>
<dbReference type="InterPro" id="IPR051598">
    <property type="entry name" value="TSUP/Inactive_protease-like"/>
</dbReference>
<dbReference type="GO" id="GO:0016020">
    <property type="term" value="C:membrane"/>
    <property type="evidence" value="ECO:0007669"/>
    <property type="project" value="UniProtKB-SubCell"/>
</dbReference>
<protein>
    <recommendedName>
        <fullName evidence="7">Membrane transporter protein</fullName>
    </recommendedName>
</protein>